<evidence type="ECO:0000256" key="8">
    <source>
        <dbReference type="ARBA" id="ARBA00023136"/>
    </source>
</evidence>
<dbReference type="InterPro" id="IPR048279">
    <property type="entry name" value="MdtK-like"/>
</dbReference>
<feature type="transmembrane region" description="Helical" evidence="10">
    <location>
        <begin position="12"/>
        <end position="35"/>
    </location>
</feature>
<evidence type="ECO:0000256" key="6">
    <source>
        <dbReference type="ARBA" id="ARBA00022989"/>
    </source>
</evidence>
<feature type="transmembrane region" description="Helical" evidence="10">
    <location>
        <begin position="193"/>
        <end position="214"/>
    </location>
</feature>
<keyword evidence="8 10" id="KW-0472">Membrane</keyword>
<dbReference type="STRING" id="1763535.LPB072_18735"/>
<name>A0A163CLB4_9BURK</name>
<evidence type="ECO:0000256" key="7">
    <source>
        <dbReference type="ARBA" id="ARBA00023065"/>
    </source>
</evidence>
<feature type="transmembrane region" description="Helical" evidence="10">
    <location>
        <begin position="391"/>
        <end position="412"/>
    </location>
</feature>
<dbReference type="GO" id="GO:0005886">
    <property type="term" value="C:plasma membrane"/>
    <property type="evidence" value="ECO:0007669"/>
    <property type="project" value="UniProtKB-SubCell"/>
</dbReference>
<evidence type="ECO:0000256" key="3">
    <source>
        <dbReference type="ARBA" id="ARBA00022449"/>
    </source>
</evidence>
<dbReference type="Pfam" id="PF01554">
    <property type="entry name" value="MatE"/>
    <property type="match status" value="2"/>
</dbReference>
<keyword evidence="7" id="KW-0406">Ion transport</keyword>
<protein>
    <recommendedName>
        <fullName evidence="9">Multidrug-efflux transporter</fullName>
    </recommendedName>
</protein>
<accession>A0A163CLB4</accession>
<evidence type="ECO:0000256" key="5">
    <source>
        <dbReference type="ARBA" id="ARBA00022692"/>
    </source>
</evidence>
<keyword evidence="4" id="KW-1003">Cell membrane</keyword>
<feature type="transmembrane region" description="Helical" evidence="10">
    <location>
        <begin position="162"/>
        <end position="181"/>
    </location>
</feature>
<dbReference type="GO" id="GO:0042910">
    <property type="term" value="F:xenobiotic transmembrane transporter activity"/>
    <property type="evidence" value="ECO:0007669"/>
    <property type="project" value="InterPro"/>
</dbReference>
<proteinExistence type="predicted"/>
<gene>
    <name evidence="11" type="ORF">LPB072_18735</name>
    <name evidence="12" type="ORF">LPB72_05815</name>
</gene>
<dbReference type="GO" id="GO:0006811">
    <property type="term" value="P:monoatomic ion transport"/>
    <property type="evidence" value="ECO:0007669"/>
    <property type="project" value="UniProtKB-KW"/>
</dbReference>
<dbReference type="GO" id="GO:0015297">
    <property type="term" value="F:antiporter activity"/>
    <property type="evidence" value="ECO:0007669"/>
    <property type="project" value="UniProtKB-KW"/>
</dbReference>
<evidence type="ECO:0000313" key="13">
    <source>
        <dbReference type="Proteomes" id="UP000185657"/>
    </source>
</evidence>
<evidence type="ECO:0000313" key="12">
    <source>
        <dbReference type="EMBL" id="OAD43339.1"/>
    </source>
</evidence>
<dbReference type="Proteomes" id="UP000185657">
    <property type="component" value="Unassembled WGS sequence"/>
</dbReference>
<dbReference type="InterPro" id="IPR002528">
    <property type="entry name" value="MATE_fam"/>
</dbReference>
<dbReference type="CDD" id="cd13131">
    <property type="entry name" value="MATE_NorM_like"/>
    <property type="match status" value="1"/>
</dbReference>
<dbReference type="NCBIfam" id="TIGR00797">
    <property type="entry name" value="matE"/>
    <property type="match status" value="1"/>
</dbReference>
<dbReference type="OrthoDB" id="9780160at2"/>
<dbReference type="PANTHER" id="PTHR43298">
    <property type="entry name" value="MULTIDRUG RESISTANCE PROTEIN NORM-RELATED"/>
    <property type="match status" value="1"/>
</dbReference>
<dbReference type="EMBL" id="CP017476">
    <property type="protein sequence ID" value="AOW14564.1"/>
    <property type="molecule type" value="Genomic_DNA"/>
</dbReference>
<evidence type="ECO:0000256" key="1">
    <source>
        <dbReference type="ARBA" id="ARBA00004429"/>
    </source>
</evidence>
<keyword evidence="6 10" id="KW-1133">Transmembrane helix</keyword>
<reference evidence="12 13" key="1">
    <citation type="submission" date="2016-02" db="EMBL/GenBank/DDBJ databases">
        <title>Draft genome sequence of Hydrogenophaga sp. LPB0072.</title>
        <authorList>
            <person name="Shin S.-K."/>
            <person name="Yi H."/>
        </authorList>
    </citation>
    <scope>NUCLEOTIDE SEQUENCE [LARGE SCALE GENOMIC DNA]</scope>
    <source>
        <strain evidence="12 13">LPB0072</strain>
    </source>
</reference>
<evidence type="ECO:0000256" key="4">
    <source>
        <dbReference type="ARBA" id="ARBA00022475"/>
    </source>
</evidence>
<dbReference type="PIRSF" id="PIRSF006603">
    <property type="entry name" value="DinF"/>
    <property type="match status" value="1"/>
</dbReference>
<feature type="transmembrane region" description="Helical" evidence="10">
    <location>
        <begin position="235"/>
        <end position="259"/>
    </location>
</feature>
<feature type="transmembrane region" description="Helical" evidence="10">
    <location>
        <begin position="351"/>
        <end position="370"/>
    </location>
</feature>
<evidence type="ECO:0000313" key="11">
    <source>
        <dbReference type="EMBL" id="AOW14564.1"/>
    </source>
</evidence>
<keyword evidence="13" id="KW-1185">Reference proteome</keyword>
<comment type="subcellular location">
    <subcellularLocation>
        <location evidence="1">Cell inner membrane</location>
        <topology evidence="1">Multi-pass membrane protein</topology>
    </subcellularLocation>
</comment>
<dbReference type="AlphaFoldDB" id="A0A163CLB4"/>
<evidence type="ECO:0000256" key="10">
    <source>
        <dbReference type="SAM" id="Phobius"/>
    </source>
</evidence>
<dbReference type="Proteomes" id="UP000185680">
    <property type="component" value="Chromosome"/>
</dbReference>
<feature type="transmembrane region" description="Helical" evidence="10">
    <location>
        <begin position="96"/>
        <end position="121"/>
    </location>
</feature>
<evidence type="ECO:0000313" key="14">
    <source>
        <dbReference type="Proteomes" id="UP000185680"/>
    </source>
</evidence>
<organism evidence="11 14">
    <name type="scientific">Hydrogenophaga crassostreae</name>
    <dbReference type="NCBI Taxonomy" id="1763535"/>
    <lineage>
        <taxon>Bacteria</taxon>
        <taxon>Pseudomonadati</taxon>
        <taxon>Pseudomonadota</taxon>
        <taxon>Betaproteobacteria</taxon>
        <taxon>Burkholderiales</taxon>
        <taxon>Comamonadaceae</taxon>
        <taxon>Hydrogenophaga</taxon>
    </lineage>
</organism>
<feature type="transmembrane region" description="Helical" evidence="10">
    <location>
        <begin position="279"/>
        <end position="300"/>
    </location>
</feature>
<keyword evidence="2" id="KW-0813">Transport</keyword>
<dbReference type="InterPro" id="IPR050222">
    <property type="entry name" value="MATE_MdtK"/>
</dbReference>
<keyword evidence="5 10" id="KW-0812">Transmembrane</keyword>
<reference evidence="11 14" key="2">
    <citation type="submission" date="2016-10" db="EMBL/GenBank/DDBJ databases">
        <title>Hydorgenophaga sp. LPB0072 isolated from gastropod.</title>
        <authorList>
            <person name="Kim E."/>
            <person name="Yi H."/>
        </authorList>
    </citation>
    <scope>NUCLEOTIDE SEQUENCE [LARGE SCALE GENOMIC DNA]</scope>
    <source>
        <strain evidence="11 14">LPB0072</strain>
    </source>
</reference>
<dbReference type="KEGG" id="hyl:LPB072_18735"/>
<keyword evidence="3" id="KW-0050">Antiport</keyword>
<dbReference type="RefSeq" id="WP_066087094.1">
    <property type="nucleotide sequence ID" value="NZ_CP017476.1"/>
</dbReference>
<feature type="transmembrane region" description="Helical" evidence="10">
    <location>
        <begin position="133"/>
        <end position="150"/>
    </location>
</feature>
<feature type="transmembrane region" description="Helical" evidence="10">
    <location>
        <begin position="320"/>
        <end position="339"/>
    </location>
</feature>
<evidence type="ECO:0000256" key="2">
    <source>
        <dbReference type="ARBA" id="ARBA00022448"/>
    </source>
</evidence>
<dbReference type="PANTHER" id="PTHR43298:SF2">
    <property type="entry name" value="FMN_FAD EXPORTER YEEO-RELATED"/>
    <property type="match status" value="1"/>
</dbReference>
<feature type="transmembrane region" description="Helical" evidence="10">
    <location>
        <begin position="418"/>
        <end position="437"/>
    </location>
</feature>
<evidence type="ECO:0000256" key="9">
    <source>
        <dbReference type="ARBA" id="ARBA00031636"/>
    </source>
</evidence>
<dbReference type="EMBL" id="LVWD01000004">
    <property type="protein sequence ID" value="OAD43339.1"/>
    <property type="molecule type" value="Genomic_DNA"/>
</dbReference>
<sequence>MNPSIAEARKELRAIAIIALPIIVAQLLQMGMGVADTLMAGRINALALSAVALGAAMWFFVVIAGLGLMLALTPIISHHVGANNHPLIREELRQGVWMALGLSVFQMLSLLAMSLLMPWLGIAPEIVTETRQYLVWIAWSLPLTCLYLVPRFLNESMGHTMPMLWTQLLMLPVNVLGNYLLMFGNFGFPEMGASGAALSTGVAQTCGCLALYVYTLRAPRYAKYHLRQRITRPDWAHIATLVRLGIPISISMAMEAGLFTATALLMGRFGVATVAGHQIAINIASITFMIPLGISIALTVRVSQALGAGEPLTARYRGRLGIALCTAFMMVSALFMALFGEQLAGLYTPNANVIALAAQFLVYAAVFQVVDGMQVGAMGVLRGYKDTKVPMLVTVFGYWVVGMGLSLTLGVFGPMGPAGLWAGLVGGLAVAAVILNVRFWRLTRGVGPG</sequence>
<feature type="transmembrane region" description="Helical" evidence="10">
    <location>
        <begin position="55"/>
        <end position="76"/>
    </location>
</feature>